<feature type="compositionally biased region" description="Polar residues" evidence="2">
    <location>
        <begin position="1"/>
        <end position="20"/>
    </location>
</feature>
<feature type="compositionally biased region" description="Low complexity" evidence="2">
    <location>
        <begin position="21"/>
        <end position="31"/>
    </location>
</feature>
<evidence type="ECO:0000256" key="2">
    <source>
        <dbReference type="SAM" id="MobiDB-lite"/>
    </source>
</evidence>
<gene>
    <name evidence="3" type="ORF">RF11_16163</name>
</gene>
<protein>
    <submittedName>
        <fullName evidence="3">Uncharacterized protein</fullName>
    </submittedName>
</protein>
<feature type="coiled-coil region" evidence="1">
    <location>
        <begin position="226"/>
        <end position="309"/>
    </location>
</feature>
<organism evidence="3 4">
    <name type="scientific">Thelohanellus kitauei</name>
    <name type="common">Myxosporean</name>
    <dbReference type="NCBI Taxonomy" id="669202"/>
    <lineage>
        <taxon>Eukaryota</taxon>
        <taxon>Metazoa</taxon>
        <taxon>Cnidaria</taxon>
        <taxon>Myxozoa</taxon>
        <taxon>Myxosporea</taxon>
        <taxon>Bivalvulida</taxon>
        <taxon>Platysporina</taxon>
        <taxon>Myxobolidae</taxon>
        <taxon>Thelohanellus</taxon>
    </lineage>
</organism>
<keyword evidence="4" id="KW-1185">Reference proteome</keyword>
<proteinExistence type="predicted"/>
<evidence type="ECO:0000313" key="4">
    <source>
        <dbReference type="Proteomes" id="UP000031668"/>
    </source>
</evidence>
<comment type="caution">
    <text evidence="3">The sequence shown here is derived from an EMBL/GenBank/DDBJ whole genome shotgun (WGS) entry which is preliminary data.</text>
</comment>
<dbReference type="EMBL" id="JWZT01000358">
    <property type="protein sequence ID" value="KII74553.1"/>
    <property type="molecule type" value="Genomic_DNA"/>
</dbReference>
<feature type="coiled-coil region" evidence="1">
    <location>
        <begin position="155"/>
        <end position="189"/>
    </location>
</feature>
<name>A0A0C2JYG3_THEKT</name>
<evidence type="ECO:0000313" key="3">
    <source>
        <dbReference type="EMBL" id="KII74553.1"/>
    </source>
</evidence>
<keyword evidence="1" id="KW-0175">Coiled coil</keyword>
<sequence>MEKSSSVINRSKSMLTTLGISSSSPNPYSSNGLGKKNRDSYQETLNSVNGDGSSLNISRNISNEYDHLSRENRKLQDQIDEKSIIVEASESEIKATKQENFRLKMQMKILQKQIYDRPSENTSAEDFNNILAEERKKYYLLYEKYQVALQNFVNREKDMNTIKNLSEEIKKQTKQIETLRENIAEKNREIYKLGIDLRRTEPQESIDFQAQLEKIKLVLSSHKEPAIEIKKEIDDLKHRCENLKNELKTKDGMIDYLKNTIKQNEKEMNKLNEKFNESDAALERVSCQLIESKANESELMEQLRVLKAENQKKLSRSTTSIRR</sequence>
<dbReference type="Gene3D" id="1.10.287.1490">
    <property type="match status" value="1"/>
</dbReference>
<dbReference type="Proteomes" id="UP000031668">
    <property type="component" value="Unassembled WGS sequence"/>
</dbReference>
<accession>A0A0C2JYG3</accession>
<feature type="region of interest" description="Disordered" evidence="2">
    <location>
        <begin position="1"/>
        <end position="38"/>
    </location>
</feature>
<evidence type="ECO:0000256" key="1">
    <source>
        <dbReference type="SAM" id="Coils"/>
    </source>
</evidence>
<dbReference type="OrthoDB" id="10611644at2759"/>
<reference evidence="3 4" key="1">
    <citation type="journal article" date="2014" name="Genome Biol. Evol.">
        <title>The genome of the myxosporean Thelohanellus kitauei shows adaptations to nutrient acquisition within its fish host.</title>
        <authorList>
            <person name="Yang Y."/>
            <person name="Xiong J."/>
            <person name="Zhou Z."/>
            <person name="Huo F."/>
            <person name="Miao W."/>
            <person name="Ran C."/>
            <person name="Liu Y."/>
            <person name="Zhang J."/>
            <person name="Feng J."/>
            <person name="Wang M."/>
            <person name="Wang M."/>
            <person name="Wang L."/>
            <person name="Yao B."/>
        </authorList>
    </citation>
    <scope>NUCLEOTIDE SEQUENCE [LARGE SCALE GENOMIC DNA]</scope>
    <source>
        <strain evidence="3">Wuqing</strain>
    </source>
</reference>
<feature type="coiled-coil region" evidence="1">
    <location>
        <begin position="58"/>
        <end position="113"/>
    </location>
</feature>
<dbReference type="AlphaFoldDB" id="A0A0C2JYG3"/>